<feature type="transmembrane region" description="Helical" evidence="1">
    <location>
        <begin position="90"/>
        <end position="111"/>
    </location>
</feature>
<protein>
    <recommendedName>
        <fullName evidence="4">Yip1 domain-containing protein</fullName>
    </recommendedName>
</protein>
<keyword evidence="1" id="KW-0812">Transmembrane</keyword>
<proteinExistence type="predicted"/>
<dbReference type="AlphaFoldDB" id="A0A840RDE1"/>
<organism evidence="2 3">
    <name type="scientific">Silvimonas terrae</name>
    <dbReference type="NCBI Taxonomy" id="300266"/>
    <lineage>
        <taxon>Bacteria</taxon>
        <taxon>Pseudomonadati</taxon>
        <taxon>Pseudomonadota</taxon>
        <taxon>Betaproteobacteria</taxon>
        <taxon>Neisseriales</taxon>
        <taxon>Chitinibacteraceae</taxon>
        <taxon>Silvimonas</taxon>
    </lineage>
</organism>
<feature type="transmembrane region" description="Helical" evidence="1">
    <location>
        <begin position="25"/>
        <end position="44"/>
    </location>
</feature>
<accession>A0A840RDE1</accession>
<evidence type="ECO:0008006" key="4">
    <source>
        <dbReference type="Google" id="ProtNLM"/>
    </source>
</evidence>
<evidence type="ECO:0000313" key="2">
    <source>
        <dbReference type="EMBL" id="MBB5190380.1"/>
    </source>
</evidence>
<dbReference type="RefSeq" id="WP_184098368.1">
    <property type="nucleotide sequence ID" value="NZ_JACHHN010000002.1"/>
</dbReference>
<feature type="transmembrane region" description="Helical" evidence="1">
    <location>
        <begin position="117"/>
        <end position="135"/>
    </location>
</feature>
<keyword evidence="1" id="KW-1133">Transmembrane helix</keyword>
<dbReference type="EMBL" id="JACHHN010000002">
    <property type="protein sequence ID" value="MBB5190380.1"/>
    <property type="molecule type" value="Genomic_DNA"/>
</dbReference>
<feature type="transmembrane region" description="Helical" evidence="1">
    <location>
        <begin position="56"/>
        <end position="78"/>
    </location>
</feature>
<gene>
    <name evidence="2" type="ORF">HNQ50_001102</name>
</gene>
<keyword evidence="3" id="KW-1185">Reference proteome</keyword>
<feature type="transmembrane region" description="Helical" evidence="1">
    <location>
        <begin position="147"/>
        <end position="167"/>
    </location>
</feature>
<evidence type="ECO:0000313" key="3">
    <source>
        <dbReference type="Proteomes" id="UP000543030"/>
    </source>
</evidence>
<comment type="caution">
    <text evidence="2">The sequence shown here is derived from an EMBL/GenBank/DDBJ whole genome shotgun (WGS) entry which is preliminary data.</text>
</comment>
<evidence type="ECO:0000256" key="1">
    <source>
        <dbReference type="SAM" id="Phobius"/>
    </source>
</evidence>
<sequence>MLSRFLRDALDVCLLRIKALEEYSYAAWMPAVWLCLVGMADAASSNDLDASLGGRLVFFVALNWLETILLALWLALWYRITERKPLEGSLFPLMVLCSTPELIAPAVAQLPDALNNLLQLVMMAYGLVISVRALMIATRQKLSSAMIAVLSFLPVAVLLASGANGIASELGWVQDEPPTSAPTAEEIGL</sequence>
<keyword evidence="1" id="KW-0472">Membrane</keyword>
<dbReference type="Proteomes" id="UP000543030">
    <property type="component" value="Unassembled WGS sequence"/>
</dbReference>
<reference evidence="2 3" key="1">
    <citation type="submission" date="2020-08" db="EMBL/GenBank/DDBJ databases">
        <title>Genomic Encyclopedia of Type Strains, Phase IV (KMG-IV): sequencing the most valuable type-strain genomes for metagenomic binning, comparative biology and taxonomic classification.</title>
        <authorList>
            <person name="Goeker M."/>
        </authorList>
    </citation>
    <scope>NUCLEOTIDE SEQUENCE [LARGE SCALE GENOMIC DNA]</scope>
    <source>
        <strain evidence="2 3">DSM 18233</strain>
    </source>
</reference>
<name>A0A840RDE1_9NEIS</name>